<feature type="region of interest" description="Disordered" evidence="1">
    <location>
        <begin position="101"/>
        <end position="158"/>
    </location>
</feature>
<reference evidence="2 3" key="1">
    <citation type="submission" date="2020-04" db="EMBL/GenBank/DDBJ databases">
        <authorList>
            <person name="De Canck E."/>
        </authorList>
    </citation>
    <scope>NUCLEOTIDE SEQUENCE [LARGE SCALE GENOMIC DNA]</scope>
    <source>
        <strain evidence="2 3">LMG 28138</strain>
    </source>
</reference>
<dbReference type="EMBL" id="CADIKM010000005">
    <property type="protein sequence ID" value="CAB3782870.1"/>
    <property type="molecule type" value="Genomic_DNA"/>
</dbReference>
<keyword evidence="3" id="KW-1185">Reference proteome</keyword>
<feature type="compositionally biased region" description="Polar residues" evidence="1">
    <location>
        <begin position="130"/>
        <end position="143"/>
    </location>
</feature>
<feature type="compositionally biased region" description="Basic and acidic residues" evidence="1">
    <location>
        <begin position="144"/>
        <end position="158"/>
    </location>
</feature>
<name>A0A6S7C7K5_9BURK</name>
<organism evidence="2 3">
    <name type="scientific">Pararobbsia alpina</name>
    <dbReference type="NCBI Taxonomy" id="621374"/>
    <lineage>
        <taxon>Bacteria</taxon>
        <taxon>Pseudomonadati</taxon>
        <taxon>Pseudomonadota</taxon>
        <taxon>Betaproteobacteria</taxon>
        <taxon>Burkholderiales</taxon>
        <taxon>Burkholderiaceae</taxon>
        <taxon>Pararobbsia</taxon>
    </lineage>
</organism>
<dbReference type="RefSeq" id="WP_175104140.1">
    <property type="nucleotide sequence ID" value="NZ_CADIKM010000005.1"/>
</dbReference>
<gene>
    <name evidence="2" type="ORF">LMG28138_01520</name>
</gene>
<dbReference type="AlphaFoldDB" id="A0A6S7C7K5"/>
<protein>
    <submittedName>
        <fullName evidence="2">Uncharacterized protein</fullName>
    </submittedName>
</protein>
<evidence type="ECO:0000313" key="3">
    <source>
        <dbReference type="Proteomes" id="UP000494115"/>
    </source>
</evidence>
<evidence type="ECO:0000256" key="1">
    <source>
        <dbReference type="SAM" id="MobiDB-lite"/>
    </source>
</evidence>
<dbReference type="Proteomes" id="UP000494115">
    <property type="component" value="Unassembled WGS sequence"/>
</dbReference>
<accession>A0A6S7C7K5</accession>
<sequence>MAAKRKSALRSINQPGTPPPLDDLKTQLAPISTALTEELAALLAGVLDDRRKPMLDRLSQALSDAVPEFLQRAFEQELLAGGKSASERRASLVAVLRATHRQTRASDDDESTDGAIGSVSCRENAPVQRTAINSGEQRNSGYRQTDEVKNHRIGDGSW</sequence>
<evidence type="ECO:0000313" key="2">
    <source>
        <dbReference type="EMBL" id="CAB3782870.1"/>
    </source>
</evidence>
<feature type="region of interest" description="Disordered" evidence="1">
    <location>
        <begin position="1"/>
        <end position="24"/>
    </location>
</feature>
<proteinExistence type="predicted"/>